<keyword evidence="1" id="KW-1003">Cell membrane</keyword>
<reference evidence="7 8" key="1">
    <citation type="submission" date="2021-04" db="EMBL/GenBank/DDBJ databases">
        <authorList>
            <person name="Rakotoarivonina H."/>
        </authorList>
    </citation>
    <scope>NUCLEOTIDE SEQUENCE [LARGE SCALE GENOMIC DNA]</scope>
    <source>
        <strain evidence="7 8">XE</strain>
    </source>
</reference>
<dbReference type="Gene3D" id="3.40.190.10">
    <property type="entry name" value="Periplasmic binding protein-like II"/>
    <property type="match status" value="2"/>
</dbReference>
<keyword evidence="5" id="KW-0449">Lipoprotein</keyword>
<dbReference type="InterPro" id="IPR006059">
    <property type="entry name" value="SBP"/>
</dbReference>
<feature type="signal peptide" evidence="6">
    <location>
        <begin position="1"/>
        <end position="27"/>
    </location>
</feature>
<protein>
    <submittedName>
        <fullName evidence="7">Uncharacterized protein in butB 5 region</fullName>
    </submittedName>
</protein>
<name>A0ABM8V8R6_THEXY</name>
<keyword evidence="8" id="KW-1185">Reference proteome</keyword>
<organism evidence="7 8">
    <name type="scientific">Thermobacillus xylanilyticus</name>
    <dbReference type="NCBI Taxonomy" id="76633"/>
    <lineage>
        <taxon>Bacteria</taxon>
        <taxon>Bacillati</taxon>
        <taxon>Bacillota</taxon>
        <taxon>Bacilli</taxon>
        <taxon>Bacillales</taxon>
        <taxon>Paenibacillaceae</taxon>
        <taxon>Thermobacillus</taxon>
    </lineage>
</organism>
<feature type="chain" id="PRO_5047119182" evidence="6">
    <location>
        <begin position="28"/>
        <end position="515"/>
    </location>
</feature>
<evidence type="ECO:0000256" key="1">
    <source>
        <dbReference type="ARBA" id="ARBA00022475"/>
    </source>
</evidence>
<evidence type="ECO:0000256" key="3">
    <source>
        <dbReference type="ARBA" id="ARBA00023136"/>
    </source>
</evidence>
<evidence type="ECO:0000256" key="2">
    <source>
        <dbReference type="ARBA" id="ARBA00022729"/>
    </source>
</evidence>
<evidence type="ECO:0000313" key="7">
    <source>
        <dbReference type="EMBL" id="CAG5092619.1"/>
    </source>
</evidence>
<dbReference type="PANTHER" id="PTHR43649">
    <property type="entry name" value="ARABINOSE-BINDING PROTEIN-RELATED"/>
    <property type="match status" value="1"/>
</dbReference>
<dbReference type="PROSITE" id="PS51257">
    <property type="entry name" value="PROKAR_LIPOPROTEIN"/>
    <property type="match status" value="1"/>
</dbReference>
<gene>
    <name evidence="7" type="primary">txxe 2677-ytcQ7</name>
    <name evidence="7" type="ORF">TXXE_18485</name>
</gene>
<dbReference type="PANTHER" id="PTHR43649:SF33">
    <property type="entry name" value="POLYGALACTURONAN_RHAMNOGALACTURONAN-BINDING PROTEIN YTCQ"/>
    <property type="match status" value="1"/>
</dbReference>
<proteinExistence type="predicted"/>
<dbReference type="SUPFAM" id="SSF53850">
    <property type="entry name" value="Periplasmic binding protein-like II"/>
    <property type="match status" value="1"/>
</dbReference>
<accession>A0ABM8V8R6</accession>
<dbReference type="Pfam" id="PF01547">
    <property type="entry name" value="SBP_bac_1"/>
    <property type="match status" value="1"/>
</dbReference>
<comment type="caution">
    <text evidence="7">The sequence shown here is derived from an EMBL/GenBank/DDBJ whole genome shotgun (WGS) entry which is preliminary data.</text>
</comment>
<evidence type="ECO:0000256" key="5">
    <source>
        <dbReference type="ARBA" id="ARBA00023288"/>
    </source>
</evidence>
<evidence type="ECO:0000256" key="4">
    <source>
        <dbReference type="ARBA" id="ARBA00023139"/>
    </source>
</evidence>
<evidence type="ECO:0000256" key="6">
    <source>
        <dbReference type="SAM" id="SignalP"/>
    </source>
</evidence>
<keyword evidence="3" id="KW-0472">Membrane</keyword>
<keyword evidence="4" id="KW-0564">Palmitate</keyword>
<keyword evidence="2 6" id="KW-0732">Signal</keyword>
<evidence type="ECO:0000313" key="8">
    <source>
        <dbReference type="Proteomes" id="UP000681526"/>
    </source>
</evidence>
<dbReference type="InterPro" id="IPR050490">
    <property type="entry name" value="Bact_solute-bd_prot1"/>
</dbReference>
<sequence length="515" mass="57889">MLRMRTTRLPAALLLLVLVSACSMPGAAGKPEEPAADDGGQPYVMTTVGAITPDMVFKYGETLENNVHTRWAEQRLGIRIQYLWTVPSSLFDTKLRLEMTAKRNVPDVVATRSGIIQELIDSGEFREVGTLFDAYASETWKKAMNENADVWEAFTRDGRRYAIPILDYEYHSDPVLWIRTDWLRQLGLEPPATLDELEMVMRAFTFGDPDGNGRHDTAALAVALGSGVSTQVGDASWVFGMYGTVPAQWNAGEDGRLIYGSIHPGAKEALAVLREWLRQGLIPGEAELMDGTAAQEAFIQGKVGMIAGPHWMVYWPFGDMTGAEFRAIPLPAGPDGHVARRGSLPRNGAVLISNKMEKPEYFFKYQNFLFDTYALREGELKYGLAENYDWSYHEGRPSTDPRRVPGGYVRVANYTLTFDGARIPSRWRAEGQPNTVEVLLSQKDSSWIDQYQGAPTPTQREKGDVLRKLEEETFNQIIYGRLPLEAFDDFVNRWLDLGGRQITEEVNAWRAFRRS</sequence>
<dbReference type="Proteomes" id="UP000681526">
    <property type="component" value="Unassembled WGS sequence"/>
</dbReference>
<dbReference type="EMBL" id="CAJRAY010000095">
    <property type="protein sequence ID" value="CAG5092619.1"/>
    <property type="molecule type" value="Genomic_DNA"/>
</dbReference>